<reference evidence="1 2" key="1">
    <citation type="journal article" date="2013" name="PLoS Genet.">
        <title>The genome and development-dependent transcriptomes of Pyronema confluens: a window into fungal evolution.</title>
        <authorList>
            <person name="Traeger S."/>
            <person name="Altegoer F."/>
            <person name="Freitag M."/>
            <person name="Gabaldon T."/>
            <person name="Kempken F."/>
            <person name="Kumar A."/>
            <person name="Marcet-Houben M."/>
            <person name="Poggeler S."/>
            <person name="Stajich J.E."/>
            <person name="Nowrousian M."/>
        </authorList>
    </citation>
    <scope>NUCLEOTIDE SEQUENCE [LARGE SCALE GENOMIC DNA]</scope>
    <source>
        <strain evidence="2">CBS 100304</strain>
        <tissue evidence="1">Vegetative mycelium</tissue>
    </source>
</reference>
<sequence length="84" mass="9384">MQSNANLMIYNLVIIGGVSDQSSVQKNSLASAAALFTRLRRTLSDFIIRLRLILCWLEDFLSFSFSKSRVRSRGGHPSGTRHGL</sequence>
<organism evidence="1 2">
    <name type="scientific">Pyronema omphalodes (strain CBS 100304)</name>
    <name type="common">Pyronema confluens</name>
    <dbReference type="NCBI Taxonomy" id="1076935"/>
    <lineage>
        <taxon>Eukaryota</taxon>
        <taxon>Fungi</taxon>
        <taxon>Dikarya</taxon>
        <taxon>Ascomycota</taxon>
        <taxon>Pezizomycotina</taxon>
        <taxon>Pezizomycetes</taxon>
        <taxon>Pezizales</taxon>
        <taxon>Pyronemataceae</taxon>
        <taxon>Pyronema</taxon>
    </lineage>
</organism>
<evidence type="ECO:0000313" key="1">
    <source>
        <dbReference type="EMBL" id="CCX12481.1"/>
    </source>
</evidence>
<accession>U4LD84</accession>
<evidence type="ECO:0000313" key="2">
    <source>
        <dbReference type="Proteomes" id="UP000018144"/>
    </source>
</evidence>
<dbReference type="EMBL" id="HF935704">
    <property type="protein sequence ID" value="CCX12481.1"/>
    <property type="molecule type" value="Genomic_DNA"/>
</dbReference>
<dbReference type="Proteomes" id="UP000018144">
    <property type="component" value="Unassembled WGS sequence"/>
</dbReference>
<dbReference type="AlphaFoldDB" id="U4LD84"/>
<gene>
    <name evidence="1" type="ORF">PCON_12075</name>
</gene>
<name>U4LD84_PYROM</name>
<proteinExistence type="predicted"/>
<keyword evidence="2" id="KW-1185">Reference proteome</keyword>
<protein>
    <submittedName>
        <fullName evidence="1">Uncharacterized protein</fullName>
    </submittedName>
</protein>